<evidence type="ECO:0000313" key="2">
    <source>
        <dbReference type="EMBL" id="NMJ41879.1"/>
    </source>
</evidence>
<dbReference type="Proteomes" id="UP000548582">
    <property type="component" value="Unassembled WGS sequence"/>
</dbReference>
<protein>
    <submittedName>
        <fullName evidence="2">Uncharacterized protein</fullName>
    </submittedName>
</protein>
<keyword evidence="3" id="KW-1185">Reference proteome</keyword>
<gene>
    <name evidence="2" type="ORF">GWK16_11555</name>
</gene>
<comment type="caution">
    <text evidence="2">The sequence shown here is derived from an EMBL/GenBank/DDBJ whole genome shotgun (WGS) entry which is preliminary data.</text>
</comment>
<proteinExistence type="predicted"/>
<dbReference type="EMBL" id="JABBKX010000003">
    <property type="protein sequence ID" value="NMJ41879.1"/>
    <property type="molecule type" value="Genomic_DNA"/>
</dbReference>
<evidence type="ECO:0000256" key="1">
    <source>
        <dbReference type="SAM" id="MobiDB-lite"/>
    </source>
</evidence>
<organism evidence="2 3">
    <name type="scientific">Neoroseomonas marina</name>
    <dbReference type="NCBI Taxonomy" id="1232220"/>
    <lineage>
        <taxon>Bacteria</taxon>
        <taxon>Pseudomonadati</taxon>
        <taxon>Pseudomonadota</taxon>
        <taxon>Alphaproteobacteria</taxon>
        <taxon>Acetobacterales</taxon>
        <taxon>Acetobacteraceae</taxon>
        <taxon>Neoroseomonas</taxon>
    </lineage>
</organism>
<sequence length="117" mass="12003">MNADLALPIRPVAEPRRAVRAMAAGAASDRPVAAVAPATPNPRLRLDAPLGMVVIEFRDAGGDVANTIPTPRQIAAYRAAVVSDAPVPVGIRDRQAPAPAAEPPPAPEAPEAPAPRD</sequence>
<evidence type="ECO:0000313" key="3">
    <source>
        <dbReference type="Proteomes" id="UP000548582"/>
    </source>
</evidence>
<dbReference type="RefSeq" id="WP_170054111.1">
    <property type="nucleotide sequence ID" value="NZ_JABBKX010000003.1"/>
</dbReference>
<feature type="compositionally biased region" description="Pro residues" evidence="1">
    <location>
        <begin position="100"/>
        <end position="117"/>
    </location>
</feature>
<dbReference type="AlphaFoldDB" id="A0A848EEB9"/>
<accession>A0A848EEB9</accession>
<reference evidence="2 3" key="1">
    <citation type="submission" date="2020-03" db="EMBL/GenBank/DDBJ databases">
        <authorList>
            <person name="Sun Q."/>
        </authorList>
    </citation>
    <scope>NUCLEOTIDE SEQUENCE [LARGE SCALE GENOMIC DNA]</scope>
    <source>
        <strain evidence="2 3">JC162</strain>
    </source>
</reference>
<feature type="region of interest" description="Disordered" evidence="1">
    <location>
        <begin position="88"/>
        <end position="117"/>
    </location>
</feature>
<name>A0A848EEB9_9PROT</name>